<gene>
    <name evidence="1" type="ORF">C7459_1612</name>
</gene>
<protein>
    <submittedName>
        <fullName evidence="1">Uncharacterized protein</fullName>
    </submittedName>
</protein>
<keyword evidence="2" id="KW-1185">Reference proteome</keyword>
<organism evidence="1 2">
    <name type="scientific">Tumebacillus permanentifrigoris</name>
    <dbReference type="NCBI Taxonomy" id="378543"/>
    <lineage>
        <taxon>Bacteria</taxon>
        <taxon>Bacillati</taxon>
        <taxon>Bacillota</taxon>
        <taxon>Bacilli</taxon>
        <taxon>Bacillales</taxon>
        <taxon>Alicyclobacillaceae</taxon>
        <taxon>Tumebacillus</taxon>
    </lineage>
</organism>
<reference evidence="1 2" key="1">
    <citation type="submission" date="2018-05" db="EMBL/GenBank/DDBJ databases">
        <title>Genomic Encyclopedia of Type Strains, Phase IV (KMG-IV): sequencing the most valuable type-strain genomes for metagenomic binning, comparative biology and taxonomic classification.</title>
        <authorList>
            <person name="Goeker M."/>
        </authorList>
    </citation>
    <scope>NUCLEOTIDE SEQUENCE [LARGE SCALE GENOMIC DNA]</scope>
    <source>
        <strain evidence="1 2">DSM 18773</strain>
    </source>
</reference>
<dbReference type="Proteomes" id="UP000245634">
    <property type="component" value="Unassembled WGS sequence"/>
</dbReference>
<proteinExistence type="predicted"/>
<dbReference type="EMBL" id="QGGL01000061">
    <property type="protein sequence ID" value="PWJ97205.1"/>
    <property type="molecule type" value="Genomic_DNA"/>
</dbReference>
<name>A0A316D267_9BACL</name>
<sequence length="38" mass="3886">MLKKVSSVKATVSIPIDVCSLSCFLGDCTVSCGISVGH</sequence>
<evidence type="ECO:0000313" key="2">
    <source>
        <dbReference type="Proteomes" id="UP000245634"/>
    </source>
</evidence>
<dbReference type="AlphaFoldDB" id="A0A316D267"/>
<comment type="caution">
    <text evidence="1">The sequence shown here is derived from an EMBL/GenBank/DDBJ whole genome shotgun (WGS) entry which is preliminary data.</text>
</comment>
<accession>A0A316D267</accession>
<evidence type="ECO:0000313" key="1">
    <source>
        <dbReference type="EMBL" id="PWJ97205.1"/>
    </source>
</evidence>